<dbReference type="SMART" id="SM00409">
    <property type="entry name" value="IG"/>
    <property type="match status" value="2"/>
</dbReference>
<keyword evidence="4 9" id="KW-0732">Signal</keyword>
<dbReference type="Bgee" id="ENSXETG00000036785">
    <property type="expression patterns" value="Expressed in testis and 3 other cell types or tissues"/>
</dbReference>
<accession>A0A6I8QRK8</accession>
<comment type="similarity">
    <text evidence="2">Belongs to the FAM187 family.</text>
</comment>
<keyword evidence="7" id="KW-0325">Glycoprotein</keyword>
<dbReference type="InterPro" id="IPR003599">
    <property type="entry name" value="Ig_sub"/>
</dbReference>
<dbReference type="Ensembl" id="ENSXETT00000097140">
    <property type="protein sequence ID" value="ENSXETP00000071890"/>
    <property type="gene ID" value="ENSXETG00000036785"/>
</dbReference>
<evidence type="ECO:0000256" key="6">
    <source>
        <dbReference type="ARBA" id="ARBA00023136"/>
    </source>
</evidence>
<sequence>MKLFYIIFIFIWITFKTTASESDEKADSLKQNCPGILMFEQTAFLQDMSVELPCRCKPDKITAVIWFYKRHLNSKDVTLIKDSQDKVMVDDSSSKREADLYARFDVVDHDLLIVRSHPDDSGIYICGSKTGEFFYGYELDIQKNSDARVIFSDKEENPIPDFITDEFQAYTSLGKWSPCDRCGVRGEQTKIGLCYVNSKYINPRYQVKDTDVSCGSDAIPERFKPLIANRTAEIFVRSCEAPCDKNRTGILGKVVNAANNVAGYLKNRFGFLPIHKLPTQKHVSPLGGKVTITCPGSKPEDAVAWDKDKERLYRTEFLIGIRKYMNVFIDHGNNLHIKFAQFSDKGLYTCWLNGKRQASFELNVSKKPPVRRKLTDTESIFAIKVIGFCFLACTVLFFLICSIRCCCCYCCKCCPLKFDPEAEV</sequence>
<dbReference type="AlphaFoldDB" id="A0A6I8QRK8"/>
<feature type="transmembrane region" description="Helical" evidence="8">
    <location>
        <begin position="381"/>
        <end position="400"/>
    </location>
</feature>
<evidence type="ECO:0000256" key="1">
    <source>
        <dbReference type="ARBA" id="ARBA00004479"/>
    </source>
</evidence>
<feature type="domain" description="Ig-like" evidence="10">
    <location>
        <begin position="273"/>
        <end position="365"/>
    </location>
</feature>
<name>A0A6I8QRK8_XENTR</name>
<dbReference type="GO" id="GO:0016020">
    <property type="term" value="C:membrane"/>
    <property type="evidence" value="ECO:0007669"/>
    <property type="project" value="UniProtKB-SubCell"/>
</dbReference>
<evidence type="ECO:0000256" key="2">
    <source>
        <dbReference type="ARBA" id="ARBA00008727"/>
    </source>
</evidence>
<dbReference type="Pfam" id="PF07686">
    <property type="entry name" value="V-set"/>
    <property type="match status" value="1"/>
</dbReference>
<evidence type="ECO:0000256" key="5">
    <source>
        <dbReference type="ARBA" id="ARBA00022989"/>
    </source>
</evidence>
<evidence type="ECO:0000259" key="10">
    <source>
        <dbReference type="PROSITE" id="PS50835"/>
    </source>
</evidence>
<dbReference type="InterPro" id="IPR013783">
    <property type="entry name" value="Ig-like_fold"/>
</dbReference>
<keyword evidence="5 8" id="KW-1133">Transmembrane helix</keyword>
<dbReference type="InterPro" id="IPR007110">
    <property type="entry name" value="Ig-like_dom"/>
</dbReference>
<evidence type="ECO:0000256" key="9">
    <source>
        <dbReference type="SAM" id="SignalP"/>
    </source>
</evidence>
<evidence type="ECO:0000256" key="3">
    <source>
        <dbReference type="ARBA" id="ARBA00022692"/>
    </source>
</evidence>
<dbReference type="Gene3D" id="2.60.40.10">
    <property type="entry name" value="Immunoglobulins"/>
    <property type="match status" value="2"/>
</dbReference>
<dbReference type="PANTHER" id="PTHR32178">
    <property type="entry name" value="FAM187"/>
    <property type="match status" value="1"/>
</dbReference>
<feature type="domain" description="Ig-like" evidence="10">
    <location>
        <begin position="34"/>
        <end position="126"/>
    </location>
</feature>
<gene>
    <name evidence="11" type="primary">LOC100489518</name>
</gene>
<comment type="subcellular location">
    <subcellularLocation>
        <location evidence="1">Membrane</location>
        <topology evidence="1">Single-pass type I membrane protein</topology>
    </subcellularLocation>
</comment>
<dbReference type="InterPro" id="IPR036179">
    <property type="entry name" value="Ig-like_dom_sf"/>
</dbReference>
<protein>
    <submittedName>
        <fullName evidence="11">Ig-like V-type domain-containing protein FAM187A</fullName>
    </submittedName>
</protein>
<proteinExistence type="inferred from homology"/>
<dbReference type="InterPro" id="IPR013106">
    <property type="entry name" value="Ig_V-set"/>
</dbReference>
<keyword evidence="6 8" id="KW-0472">Membrane</keyword>
<dbReference type="PANTHER" id="PTHR32178:SF7">
    <property type="entry name" value="IG-LIKE V-TYPE DOMAIN-CONTAINING PROTEIN FAM187A"/>
    <property type="match status" value="1"/>
</dbReference>
<feature type="chain" id="PRO_5030155389" evidence="9">
    <location>
        <begin position="20"/>
        <end position="424"/>
    </location>
</feature>
<dbReference type="PROSITE" id="PS50835">
    <property type="entry name" value="IG_LIKE"/>
    <property type="match status" value="2"/>
</dbReference>
<feature type="signal peptide" evidence="9">
    <location>
        <begin position="1"/>
        <end position="19"/>
    </location>
</feature>
<dbReference type="SUPFAM" id="SSF48726">
    <property type="entry name" value="Immunoglobulin"/>
    <property type="match status" value="2"/>
</dbReference>
<reference evidence="11" key="1">
    <citation type="journal article" date="2010" name="Science">
        <title>The genome of the Western clawed frog Xenopus tropicalis.</title>
        <authorList>
            <person name="Hellsten U."/>
            <person name="Harland R.M."/>
            <person name="Gilchrist M.J."/>
            <person name="Hendrix D."/>
            <person name="Jurka J."/>
            <person name="Kapitonov V."/>
            <person name="Ovcharenko I."/>
            <person name="Putnam N.H."/>
            <person name="Shu S."/>
            <person name="Taher L."/>
            <person name="Blitz I.L."/>
            <person name="Blumberg B."/>
            <person name="Dichmann D.S."/>
            <person name="Dubchak I."/>
            <person name="Amaya E."/>
            <person name="Detter J.C."/>
            <person name="Fletcher R."/>
            <person name="Gerhard D.S."/>
            <person name="Goodstein D."/>
            <person name="Graves T."/>
            <person name="Grigoriev I.V."/>
            <person name="Grimwood J."/>
            <person name="Kawashima T."/>
            <person name="Lindquist E."/>
            <person name="Lucas S.M."/>
            <person name="Mead P.E."/>
            <person name="Mitros T."/>
            <person name="Ogino H."/>
            <person name="Ohta Y."/>
            <person name="Poliakov A.V."/>
            <person name="Pollet N."/>
            <person name="Robert J."/>
            <person name="Salamov A."/>
            <person name="Sater A.K."/>
            <person name="Schmutz J."/>
            <person name="Terry A."/>
            <person name="Vize P.D."/>
            <person name="Warren W.C."/>
            <person name="Wells D."/>
            <person name="Wills A."/>
            <person name="Wilson R.K."/>
            <person name="Zimmerman L.B."/>
            <person name="Zorn A.M."/>
            <person name="Grainger R."/>
            <person name="Grammer T."/>
            <person name="Khokha M.K."/>
            <person name="Richardson P.M."/>
            <person name="Rokhsar D.S."/>
        </authorList>
    </citation>
    <scope>NUCLEOTIDE SEQUENCE [LARGE SCALE GENOMIC DNA]</scope>
    <source>
        <strain evidence="11">Nigerian</strain>
    </source>
</reference>
<evidence type="ECO:0000256" key="4">
    <source>
        <dbReference type="ARBA" id="ARBA00022729"/>
    </source>
</evidence>
<evidence type="ECO:0000256" key="7">
    <source>
        <dbReference type="ARBA" id="ARBA00023180"/>
    </source>
</evidence>
<organism evidence="11">
    <name type="scientific">Xenopus tropicalis</name>
    <name type="common">Western clawed frog</name>
    <name type="synonym">Silurana tropicalis</name>
    <dbReference type="NCBI Taxonomy" id="8364"/>
    <lineage>
        <taxon>Eukaryota</taxon>
        <taxon>Metazoa</taxon>
        <taxon>Chordata</taxon>
        <taxon>Craniata</taxon>
        <taxon>Vertebrata</taxon>
        <taxon>Euteleostomi</taxon>
        <taxon>Amphibia</taxon>
        <taxon>Batrachia</taxon>
        <taxon>Anura</taxon>
        <taxon>Pipoidea</taxon>
        <taxon>Pipidae</taxon>
        <taxon>Xenopodinae</taxon>
        <taxon>Xenopus</taxon>
        <taxon>Silurana</taxon>
    </lineage>
</organism>
<dbReference type="FunCoup" id="A0A6I8QRK8">
    <property type="interactions" value="237"/>
</dbReference>
<evidence type="ECO:0000256" key="8">
    <source>
        <dbReference type="SAM" id="Phobius"/>
    </source>
</evidence>
<dbReference type="InParanoid" id="A0A6I8QRK8"/>
<keyword evidence="3 8" id="KW-0812">Transmembrane</keyword>
<dbReference type="GeneTree" id="ENSGT00530000063991"/>
<dbReference type="InterPro" id="IPR039311">
    <property type="entry name" value="FAM187A/B"/>
</dbReference>
<reference evidence="11" key="2">
    <citation type="submission" date="2020-05" db="UniProtKB">
        <authorList>
            <consortium name="Ensembl"/>
        </authorList>
    </citation>
    <scope>IDENTIFICATION</scope>
</reference>
<evidence type="ECO:0000313" key="11">
    <source>
        <dbReference type="Ensembl" id="ENSXETP00000071890"/>
    </source>
</evidence>